<dbReference type="InterPro" id="IPR050219">
    <property type="entry name" value="DnaG_primase"/>
</dbReference>
<evidence type="ECO:0000259" key="5">
    <source>
        <dbReference type="SMART" id="SM00400"/>
    </source>
</evidence>
<keyword evidence="3" id="KW-0862">Zinc</keyword>
<dbReference type="GO" id="GO:0003899">
    <property type="term" value="F:DNA-directed RNA polymerase activity"/>
    <property type="evidence" value="ECO:0007669"/>
    <property type="project" value="InterPro"/>
</dbReference>
<name>R4JHR5_9CAUD</name>
<reference evidence="6 7" key="1">
    <citation type="submission" date="2013-02" db="EMBL/GenBank/DDBJ databases">
        <authorList>
            <person name="Balish M.F."/>
            <person name="Klepek H.N."/>
            <person name="Ahler R.M."/>
            <person name="Blakely T.M."/>
            <person name="Deihs M.E."/>
            <person name="Goebel E.J."/>
            <person name="Hausmann S.M."/>
            <person name="Henry C.A."/>
            <person name="Hoogendoorn J."/>
            <person name="Jeffers A.C."/>
            <person name="Light M.E."/>
            <person name="McCurdy K.A."/>
            <person name="Mize D.S."/>
            <person name="Moore C.R."/>
            <person name="Nestor P.M."/>
            <person name="Relko L.M."/>
            <person name="Brzoska R.M."/>
            <person name="Ream D.C."/>
            <person name="Actis L.A."/>
            <person name="Friedberg I."/>
            <person name="Janssen G.R."/>
            <person name="Bradley K.W."/>
            <person name="Khaja R."/>
            <person name="Lewis M.F."/>
            <person name="Barker L.P."/>
            <person name="Asai D.J."/>
            <person name="Bowman C.A."/>
            <person name="Russell D.A."/>
            <person name="Pope W.H."/>
            <person name="Jacobs-Sera D."/>
            <person name="Hendrix R.W."/>
            <person name="Hatfull G.F."/>
        </authorList>
    </citation>
    <scope>NUCLEOTIDE SEQUENCE [LARGE SCALE GENOMIC DNA]</scope>
</reference>
<accession>R4JHR5</accession>
<dbReference type="GO" id="GO:0008270">
    <property type="term" value="F:zinc ion binding"/>
    <property type="evidence" value="ECO:0007669"/>
    <property type="project" value="UniProtKB-KW"/>
</dbReference>
<dbReference type="Pfam" id="PF01807">
    <property type="entry name" value="Zn_ribbon_DnaG"/>
    <property type="match status" value="1"/>
</dbReference>
<dbReference type="RefSeq" id="YP_008051905.1">
    <property type="nucleotide sequence ID" value="NC_021308.1"/>
</dbReference>
<dbReference type="GO" id="GO:0003677">
    <property type="term" value="F:DNA binding"/>
    <property type="evidence" value="ECO:0007669"/>
    <property type="project" value="InterPro"/>
</dbReference>
<feature type="compositionally biased region" description="Basic and acidic residues" evidence="4">
    <location>
        <begin position="105"/>
        <end position="120"/>
    </location>
</feature>
<dbReference type="GO" id="GO:0006269">
    <property type="term" value="P:DNA replication, synthesis of primer"/>
    <property type="evidence" value="ECO:0007669"/>
    <property type="project" value="TreeGrafter"/>
</dbReference>
<dbReference type="InterPro" id="IPR002694">
    <property type="entry name" value="Znf_CHC2"/>
</dbReference>
<dbReference type="OrthoDB" id="20134at10239"/>
<dbReference type="Proteomes" id="UP000013551">
    <property type="component" value="Segment"/>
</dbReference>
<evidence type="ECO:0000313" key="6">
    <source>
        <dbReference type="EMBL" id="AGK87532.1"/>
    </source>
</evidence>
<organism evidence="6 7">
    <name type="scientific">Mycobacterium phage HINdeR</name>
    <dbReference type="NCBI Taxonomy" id="1327770"/>
    <lineage>
        <taxon>Viruses</taxon>
        <taxon>Duplodnaviria</taxon>
        <taxon>Heunggongvirae</taxon>
        <taxon>Uroviricota</taxon>
        <taxon>Caudoviricetes</taxon>
        <taxon>Timshelvirus</taxon>
        <taxon>Timshelvirus HINdeR</taxon>
    </lineage>
</organism>
<dbReference type="EMBL" id="KC661275">
    <property type="protein sequence ID" value="AGK87532.1"/>
    <property type="molecule type" value="Genomic_DNA"/>
</dbReference>
<sequence>MMDEPLIVQVIHRYYPGWDAPKDNGKDWIRCLCPFHSEDTPSAAVSYGRGAFRCLACDTKGDVVTLIKRQEEVSYAEAQRIAEGLSPGSDKPVPRQPARKSSRRVFGDKGIDLRSGKAEGRPVPSGIRGRSTPWT</sequence>
<feature type="domain" description="Zinc finger CHC2-type" evidence="5">
    <location>
        <begin position="29"/>
        <end position="83"/>
    </location>
</feature>
<dbReference type="InterPro" id="IPR036977">
    <property type="entry name" value="DNA_primase_Znf_CHC2"/>
</dbReference>
<evidence type="ECO:0000256" key="4">
    <source>
        <dbReference type="SAM" id="MobiDB-lite"/>
    </source>
</evidence>
<gene>
    <name evidence="6" type="primary">53</name>
    <name evidence="6" type="ORF">PBI_HINDER_53</name>
</gene>
<dbReference type="GeneID" id="16213951"/>
<keyword evidence="2" id="KW-0863">Zinc-finger</keyword>
<dbReference type="PANTHER" id="PTHR30313:SF2">
    <property type="entry name" value="DNA PRIMASE"/>
    <property type="match status" value="1"/>
</dbReference>
<proteinExistence type="predicted"/>
<dbReference type="SMART" id="SM00400">
    <property type="entry name" value="ZnF_CHCC"/>
    <property type="match status" value="1"/>
</dbReference>
<dbReference type="SUPFAM" id="SSF57783">
    <property type="entry name" value="Zinc beta-ribbon"/>
    <property type="match status" value="1"/>
</dbReference>
<evidence type="ECO:0000313" key="7">
    <source>
        <dbReference type="Proteomes" id="UP000013551"/>
    </source>
</evidence>
<keyword evidence="1" id="KW-0479">Metal-binding</keyword>
<evidence type="ECO:0000256" key="3">
    <source>
        <dbReference type="ARBA" id="ARBA00022833"/>
    </source>
</evidence>
<evidence type="ECO:0000256" key="2">
    <source>
        <dbReference type="ARBA" id="ARBA00022771"/>
    </source>
</evidence>
<dbReference type="PANTHER" id="PTHR30313">
    <property type="entry name" value="DNA PRIMASE"/>
    <property type="match status" value="1"/>
</dbReference>
<evidence type="ECO:0000256" key="1">
    <source>
        <dbReference type="ARBA" id="ARBA00022723"/>
    </source>
</evidence>
<keyword evidence="7" id="KW-1185">Reference proteome</keyword>
<dbReference type="KEGG" id="vg:16213951"/>
<protein>
    <submittedName>
        <fullName evidence="6">DNA primase</fullName>
    </submittedName>
</protein>
<feature type="region of interest" description="Disordered" evidence="4">
    <location>
        <begin position="82"/>
        <end position="135"/>
    </location>
</feature>
<dbReference type="Gene3D" id="3.90.580.10">
    <property type="entry name" value="Zinc finger, CHC2-type domain"/>
    <property type="match status" value="1"/>
</dbReference>